<feature type="transmembrane region" description="Helical" evidence="8">
    <location>
        <begin position="200"/>
        <end position="223"/>
    </location>
</feature>
<protein>
    <submittedName>
        <fullName evidence="9">Alpha-1,2-mannosyltransferase</fullName>
        <ecNumber evidence="9">2.4.1.-</ecNumber>
    </submittedName>
</protein>
<accession>A0ABS2KQ23</accession>
<keyword evidence="10" id="KW-1185">Reference proteome</keyword>
<keyword evidence="4 8" id="KW-0812">Transmembrane</keyword>
<feature type="transmembrane region" description="Helical" evidence="8">
    <location>
        <begin position="335"/>
        <end position="354"/>
    </location>
</feature>
<feature type="transmembrane region" description="Helical" evidence="8">
    <location>
        <begin position="146"/>
        <end position="163"/>
    </location>
</feature>
<keyword evidence="6 8" id="KW-0472">Membrane</keyword>
<comment type="caution">
    <text evidence="9">The sequence shown here is derived from an EMBL/GenBank/DDBJ whole genome shotgun (WGS) entry which is preliminary data.</text>
</comment>
<feature type="transmembrane region" description="Helical" evidence="8">
    <location>
        <begin position="263"/>
        <end position="281"/>
    </location>
</feature>
<feature type="transmembrane region" description="Helical" evidence="8">
    <location>
        <begin position="169"/>
        <end position="193"/>
    </location>
</feature>
<comment type="subcellular location">
    <subcellularLocation>
        <location evidence="1">Cell membrane</location>
        <topology evidence="1">Multi-pass membrane protein</topology>
    </subcellularLocation>
</comment>
<feature type="transmembrane region" description="Helical" evidence="8">
    <location>
        <begin position="12"/>
        <end position="33"/>
    </location>
</feature>
<feature type="transmembrane region" description="Helical" evidence="8">
    <location>
        <begin position="293"/>
        <end position="315"/>
    </location>
</feature>
<evidence type="ECO:0000256" key="8">
    <source>
        <dbReference type="SAM" id="Phobius"/>
    </source>
</evidence>
<dbReference type="GO" id="GO:0016757">
    <property type="term" value="F:glycosyltransferase activity"/>
    <property type="evidence" value="ECO:0007669"/>
    <property type="project" value="UniProtKB-KW"/>
</dbReference>
<dbReference type="NCBIfam" id="NF009915">
    <property type="entry name" value="PRK13375.1"/>
    <property type="match status" value="1"/>
</dbReference>
<evidence type="ECO:0000256" key="5">
    <source>
        <dbReference type="ARBA" id="ARBA00022989"/>
    </source>
</evidence>
<dbReference type="EC" id="2.4.1.-" evidence="9"/>
<name>A0ABS2KQ23_9NOCA</name>
<evidence type="ECO:0000256" key="7">
    <source>
        <dbReference type="ARBA" id="ARBA00024033"/>
    </source>
</evidence>
<dbReference type="RefSeq" id="WP_204866755.1">
    <property type="nucleotide sequence ID" value="NZ_JAFBBK010000001.1"/>
</dbReference>
<dbReference type="Pfam" id="PF09594">
    <property type="entry name" value="GT87"/>
    <property type="match status" value="1"/>
</dbReference>
<dbReference type="InterPro" id="IPR018584">
    <property type="entry name" value="GT87"/>
</dbReference>
<evidence type="ECO:0000256" key="3">
    <source>
        <dbReference type="ARBA" id="ARBA00022679"/>
    </source>
</evidence>
<gene>
    <name evidence="9" type="ORF">JOE42_000731</name>
</gene>
<evidence type="ECO:0000256" key="2">
    <source>
        <dbReference type="ARBA" id="ARBA00022475"/>
    </source>
</evidence>
<dbReference type="Proteomes" id="UP000703038">
    <property type="component" value="Unassembled WGS sequence"/>
</dbReference>
<proteinExistence type="inferred from homology"/>
<feature type="transmembrane region" description="Helical" evidence="8">
    <location>
        <begin position="89"/>
        <end position="111"/>
    </location>
</feature>
<keyword evidence="9" id="KW-0328">Glycosyltransferase</keyword>
<evidence type="ECO:0000313" key="9">
    <source>
        <dbReference type="EMBL" id="MBM7413998.1"/>
    </source>
</evidence>
<dbReference type="EMBL" id="JAFBBK010000001">
    <property type="protein sequence ID" value="MBM7413998.1"/>
    <property type="molecule type" value="Genomic_DNA"/>
</dbReference>
<evidence type="ECO:0000256" key="6">
    <source>
        <dbReference type="ARBA" id="ARBA00023136"/>
    </source>
</evidence>
<organism evidence="9 10">
    <name type="scientific">Rhodococcoides corynebacterioides</name>
    <dbReference type="NCBI Taxonomy" id="53972"/>
    <lineage>
        <taxon>Bacteria</taxon>
        <taxon>Bacillati</taxon>
        <taxon>Actinomycetota</taxon>
        <taxon>Actinomycetes</taxon>
        <taxon>Mycobacteriales</taxon>
        <taxon>Nocardiaceae</taxon>
        <taxon>Rhodococcoides</taxon>
    </lineage>
</organism>
<sequence length="409" mass="44226">MSEVRRSAGRALLAAAPALFVISLILRVVWTVATPNGSNWVDLHVYVDGSARLFSGDLYDFTYSEETPDFPLPFTYPPFAALVFYPLHFLPFPVVGAAWMIATIAALYAVVRLAQGMVDSGLWSGRRAALLWTTVGLWTESMRTTLDYGQVNVFLVLLAMLAARSSRWWLSGALVGVAAGVKLTPAITGLYFLAQRRWAAAAFSAVAFAGTVAISFLLVGSAATTYFTTLLGDADRIGPVGSVWNQSLRGALSRVAGQDVGQGPVWLVAAAVVLAAAFLAWRTLARDDRLGTLVVVSFVGLMISPISWSHHWVWVVPMLIWLMHGPLSGAPGARVLAGYWLVVTLIGVPWILSFEQPSIWDISRPWPLALAGSVYAVGTLALFVWIAVVGRRVTSPDGRSRLRAGRPSR</sequence>
<keyword evidence="5 8" id="KW-1133">Transmembrane helix</keyword>
<comment type="similarity">
    <text evidence="7">Belongs to the glycosyltransferase 87 family.</text>
</comment>
<evidence type="ECO:0000256" key="4">
    <source>
        <dbReference type="ARBA" id="ARBA00022692"/>
    </source>
</evidence>
<evidence type="ECO:0000256" key="1">
    <source>
        <dbReference type="ARBA" id="ARBA00004651"/>
    </source>
</evidence>
<keyword evidence="3 9" id="KW-0808">Transferase</keyword>
<keyword evidence="2" id="KW-1003">Cell membrane</keyword>
<reference evidence="9 10" key="1">
    <citation type="submission" date="2021-01" db="EMBL/GenBank/DDBJ databases">
        <title>Genomics of switchgrass bacterial isolates.</title>
        <authorList>
            <person name="Shade A."/>
        </authorList>
    </citation>
    <scope>NUCLEOTIDE SEQUENCE [LARGE SCALE GENOMIC DNA]</scope>
    <source>
        <strain evidence="9 10">PvP111</strain>
    </source>
</reference>
<feature type="transmembrane region" description="Helical" evidence="8">
    <location>
        <begin position="366"/>
        <end position="388"/>
    </location>
</feature>
<evidence type="ECO:0000313" key="10">
    <source>
        <dbReference type="Proteomes" id="UP000703038"/>
    </source>
</evidence>